<dbReference type="eggNOG" id="KOG1291">
    <property type="taxonomic scope" value="Eukaryota"/>
</dbReference>
<feature type="transmembrane region" description="Helical" evidence="7">
    <location>
        <begin position="438"/>
        <end position="457"/>
    </location>
</feature>
<dbReference type="OrthoDB" id="409173at2759"/>
<feature type="compositionally biased region" description="Basic and acidic residues" evidence="6">
    <location>
        <begin position="472"/>
        <end position="490"/>
    </location>
</feature>
<evidence type="ECO:0000256" key="7">
    <source>
        <dbReference type="SAM" id="Phobius"/>
    </source>
</evidence>
<feature type="transmembrane region" description="Helical" evidence="7">
    <location>
        <begin position="131"/>
        <end position="151"/>
    </location>
</feature>
<dbReference type="InterPro" id="IPR001046">
    <property type="entry name" value="NRAMP_fam"/>
</dbReference>
<evidence type="ECO:0000256" key="4">
    <source>
        <dbReference type="ARBA" id="ARBA00022989"/>
    </source>
</evidence>
<dbReference type="RefSeq" id="XP_006650445.1">
    <property type="nucleotide sequence ID" value="XM_006650382.3"/>
</dbReference>
<keyword evidence="4 7" id="KW-1133">Transmembrane helix</keyword>
<dbReference type="PRINTS" id="PR00447">
    <property type="entry name" value="NATRESASSCMP"/>
</dbReference>
<feature type="transmembrane region" description="Helical" evidence="7">
    <location>
        <begin position="395"/>
        <end position="418"/>
    </location>
</feature>
<dbReference type="KEGG" id="obr:102699762"/>
<evidence type="ECO:0000256" key="1">
    <source>
        <dbReference type="ARBA" id="ARBA00004141"/>
    </source>
</evidence>
<dbReference type="Gramene" id="OB03G37920.1">
    <property type="protein sequence ID" value="OB03G37920.1"/>
    <property type="gene ID" value="OB03G37920"/>
</dbReference>
<dbReference type="GO" id="GO:0005384">
    <property type="term" value="F:manganese ion transmembrane transporter activity"/>
    <property type="evidence" value="ECO:0007669"/>
    <property type="project" value="TreeGrafter"/>
</dbReference>
<feature type="region of interest" description="Disordered" evidence="6">
    <location>
        <begin position="823"/>
        <end position="842"/>
    </location>
</feature>
<dbReference type="Proteomes" id="UP000006038">
    <property type="component" value="Chromosome 3"/>
</dbReference>
<gene>
    <name evidence="8" type="primary">LOC102699762</name>
</gene>
<feature type="compositionally biased region" description="Polar residues" evidence="6">
    <location>
        <begin position="1010"/>
        <end position="1019"/>
    </location>
</feature>
<feature type="transmembrane region" description="Helical" evidence="7">
    <location>
        <begin position="23"/>
        <end position="41"/>
    </location>
</feature>
<evidence type="ECO:0000256" key="5">
    <source>
        <dbReference type="ARBA" id="ARBA00023136"/>
    </source>
</evidence>
<dbReference type="HOGENOM" id="CLU_006509_0_0_1"/>
<dbReference type="STRING" id="4533.J3LRW6"/>
<keyword evidence="5 7" id="KW-0472">Membrane</keyword>
<dbReference type="InterPro" id="IPR017187">
    <property type="entry name" value="EIN2"/>
</dbReference>
<comment type="similarity">
    <text evidence="2">Belongs to the NRAMP (TC 2.A.55) family.</text>
</comment>
<feature type="transmembrane region" description="Helical" evidence="7">
    <location>
        <begin position="352"/>
        <end position="375"/>
    </location>
</feature>
<dbReference type="EnsemblPlants" id="OB03G37920.1">
    <property type="protein sequence ID" value="OB03G37920.1"/>
    <property type="gene ID" value="OB03G37920"/>
</dbReference>
<feature type="region of interest" description="Disordered" evidence="6">
    <location>
        <begin position="465"/>
        <end position="518"/>
    </location>
</feature>
<keyword evidence="3 7" id="KW-0812">Transmembrane</keyword>
<dbReference type="GeneID" id="102699762"/>
<evidence type="ECO:0008006" key="10">
    <source>
        <dbReference type="Google" id="ProtNLM"/>
    </source>
</evidence>
<dbReference type="GO" id="GO:0015086">
    <property type="term" value="F:cadmium ion transmembrane transporter activity"/>
    <property type="evidence" value="ECO:0007669"/>
    <property type="project" value="TreeGrafter"/>
</dbReference>
<reference evidence="8" key="2">
    <citation type="submission" date="2013-04" db="UniProtKB">
        <authorList>
            <consortium name="EnsemblPlants"/>
        </authorList>
    </citation>
    <scope>IDENTIFICATION</scope>
</reference>
<dbReference type="OMA" id="DEYDTWT"/>
<name>J3LRW6_ORYBR</name>
<evidence type="ECO:0000256" key="2">
    <source>
        <dbReference type="ARBA" id="ARBA00009965"/>
    </source>
</evidence>
<dbReference type="PANTHER" id="PTHR11706">
    <property type="entry name" value="SOLUTE CARRIER PROTEIN FAMILY 11 MEMBER"/>
    <property type="match status" value="1"/>
</dbReference>
<feature type="transmembrane region" description="Helical" evidence="7">
    <location>
        <begin position="95"/>
        <end position="125"/>
    </location>
</feature>
<organism evidence="8">
    <name type="scientific">Oryza brachyantha</name>
    <name type="common">malo sina</name>
    <dbReference type="NCBI Taxonomy" id="4533"/>
    <lineage>
        <taxon>Eukaryota</taxon>
        <taxon>Viridiplantae</taxon>
        <taxon>Streptophyta</taxon>
        <taxon>Embryophyta</taxon>
        <taxon>Tracheophyta</taxon>
        <taxon>Spermatophyta</taxon>
        <taxon>Magnoliopsida</taxon>
        <taxon>Liliopsida</taxon>
        <taxon>Poales</taxon>
        <taxon>Poaceae</taxon>
        <taxon>BOP clade</taxon>
        <taxon>Oryzoideae</taxon>
        <taxon>Oryzeae</taxon>
        <taxon>Oryzinae</taxon>
        <taxon>Oryza</taxon>
    </lineage>
</organism>
<dbReference type="GO" id="GO:0034755">
    <property type="term" value="P:iron ion transmembrane transport"/>
    <property type="evidence" value="ECO:0007669"/>
    <property type="project" value="TreeGrafter"/>
</dbReference>
<evidence type="ECO:0000313" key="9">
    <source>
        <dbReference type="Proteomes" id="UP000006038"/>
    </source>
</evidence>
<feature type="region of interest" description="Disordered" evidence="6">
    <location>
        <begin position="622"/>
        <end position="659"/>
    </location>
</feature>
<feature type="transmembrane region" description="Helical" evidence="7">
    <location>
        <begin position="158"/>
        <end position="177"/>
    </location>
</feature>
<feature type="transmembrane region" description="Helical" evidence="7">
    <location>
        <begin position="53"/>
        <end position="74"/>
    </location>
</feature>
<sequence>MDGVRGIESLATGDGRHHLSRTLGPVLLISMGYIDLGKWVVTIDAGARFGYDLVILVMLFNFSAILCQYLSICISMVTRKNLAEICREEYSPSICVVLGIQAVLSLLTAELTMLSGIAVGFNLVFEYDDPIAGLCFASVVVNLLPYTMAYLGKRMAGTLNACIAGFALLCFVLGLLVSQPKIPVDTNAIFPKLSGESAYSLMALLGGNIIAHNFYVHSSVVQAQRQSTTLSLGALFHDHFFSILFIFTGVFLVNYVLMGSAAVESNNTLVAFQDAVDLMNKMFMNPVAPIVFLVILIFSSHVISLTSIIGSHAILKNFFGVNLPHSAHHLLLKFVAMVPTMYYAKIAGSEGIYQLLIICPVVQAMFLPSSVIPVFRVSSSRVIMGRYRISLYVEILAFLAFLLMLFTNIIFAAEILFGDSTWTNNLKGNTESPVVVPHAILVLISCATIAYTLFLAVTPLKSASNEPETQELSEHSQREDPDTTHHREELSLENAEQEEVHSASTINTIPSVPSESCQTSVLEHDDYSDINVESDHGAQQLTDFVPTIPEVSPSIKHEEPKSAHAVDWTEPVAKACTATVVEQNTAENIKMKSMISQDVKEEAEDSMNCDAEASYNAEFRKSAGNKAPPSASPGPSSLTLSKGRDSDAGYRSGNHPRLPGFGRAVRRQLAAILDEFWGHLFDYHGKLTQNANAEGFNLLLGPYSKTVRTDNQAIKASKSSFMKDAIRGSATIQKAWDSYDKEASSPGFNFGLQMGPIGSSNWSESMHPSNADIPRSTSSLFGQNTQFYLNYNVPSYPDNQSYQPATIHGYHLATSLKGMNASQSSHSSITLDPRRLPKSSDSAVSSYADSVKCTRNQDVIGSLGTTSLQNTATNRLNTMTVERYYYNPTSVNEIEGVGSSAYSKKYHSSPDISALIAAGRNYLPNEVNLRGDAGNRSYLGNLACERSPCVNMGTRSTAQLAVSEHSQPNFHRHTSSMQSSMNPRTESLWTQQPFEQLLGVSRPELHKGEGNTNQRSSGVTKDDFSPTEYEAKLLQSLRFCIMKLLKLEGSGWLFEQNSGCDENLVDQVATAERISQNITENQLFSDLQIQSSDENLQPLRRNNNRDADGMRLLHKCGDDCVWQAPLLVSFGVWCIRQILNLCLVESRPELWGKYTYVLNRLQGILDPAFSKPRKPVKGCVCLQKVARPISGTFTTAAMILEVIKDVEQAISSRKGRSGTAAGDVAFPKGKENLASVLKRYKRRLSNK</sequence>
<feature type="compositionally biased region" description="Low complexity" evidence="6">
    <location>
        <begin position="622"/>
        <end position="637"/>
    </location>
</feature>
<dbReference type="PANTHER" id="PTHR11706:SF93">
    <property type="entry name" value="NATURAL RESISTANCE-ASSOCIATED MACROPHAGE PROTEIN, EXPRESSED"/>
    <property type="match status" value="1"/>
</dbReference>
<feature type="transmembrane region" description="Helical" evidence="7">
    <location>
        <begin position="287"/>
        <end position="309"/>
    </location>
</feature>
<dbReference type="Pfam" id="PF01566">
    <property type="entry name" value="Nramp"/>
    <property type="match status" value="1"/>
</dbReference>
<accession>J3LRW6</accession>
<dbReference type="PIRSF" id="PIRSF037378">
    <property type="entry name" value="EIN2"/>
    <property type="match status" value="1"/>
</dbReference>
<feature type="transmembrane region" description="Helical" evidence="7">
    <location>
        <begin position="197"/>
        <end position="216"/>
    </location>
</feature>
<proteinExistence type="inferred from homology"/>
<comment type="subcellular location">
    <subcellularLocation>
        <location evidence="1">Membrane</location>
        <topology evidence="1">Multi-pass membrane protein</topology>
    </subcellularLocation>
</comment>
<dbReference type="AlphaFoldDB" id="J3LRW6"/>
<dbReference type="GO" id="GO:0005886">
    <property type="term" value="C:plasma membrane"/>
    <property type="evidence" value="ECO:0007669"/>
    <property type="project" value="TreeGrafter"/>
</dbReference>
<evidence type="ECO:0000256" key="6">
    <source>
        <dbReference type="SAM" id="MobiDB-lite"/>
    </source>
</evidence>
<keyword evidence="9" id="KW-1185">Reference proteome</keyword>
<feature type="region of interest" description="Disordered" evidence="6">
    <location>
        <begin position="1003"/>
        <end position="1024"/>
    </location>
</feature>
<feature type="compositionally biased region" description="Polar residues" evidence="6">
    <location>
        <begin position="502"/>
        <end position="518"/>
    </location>
</feature>
<evidence type="ECO:0000313" key="8">
    <source>
        <dbReference type="EnsemblPlants" id="OB03G37920.1"/>
    </source>
</evidence>
<reference evidence="8" key="1">
    <citation type="journal article" date="2013" name="Nat. Commun.">
        <title>Whole-genome sequencing of Oryza brachyantha reveals mechanisms underlying Oryza genome evolution.</title>
        <authorList>
            <person name="Chen J."/>
            <person name="Huang Q."/>
            <person name="Gao D."/>
            <person name="Wang J."/>
            <person name="Lang Y."/>
            <person name="Liu T."/>
            <person name="Li B."/>
            <person name="Bai Z."/>
            <person name="Luis Goicoechea J."/>
            <person name="Liang C."/>
            <person name="Chen C."/>
            <person name="Zhang W."/>
            <person name="Sun S."/>
            <person name="Liao Y."/>
            <person name="Zhang X."/>
            <person name="Yang L."/>
            <person name="Song C."/>
            <person name="Wang M."/>
            <person name="Shi J."/>
            <person name="Liu G."/>
            <person name="Liu J."/>
            <person name="Zhou H."/>
            <person name="Zhou W."/>
            <person name="Yu Q."/>
            <person name="An N."/>
            <person name="Chen Y."/>
            <person name="Cai Q."/>
            <person name="Wang B."/>
            <person name="Liu B."/>
            <person name="Min J."/>
            <person name="Huang Y."/>
            <person name="Wu H."/>
            <person name="Li Z."/>
            <person name="Zhang Y."/>
            <person name="Yin Y."/>
            <person name="Song W."/>
            <person name="Jiang J."/>
            <person name="Jackson S.A."/>
            <person name="Wing R.A."/>
            <person name="Wang J."/>
            <person name="Chen M."/>
        </authorList>
    </citation>
    <scope>NUCLEOTIDE SEQUENCE [LARGE SCALE GENOMIC DNA]</scope>
    <source>
        <strain evidence="8">cv. IRGC 101232</strain>
    </source>
</reference>
<feature type="transmembrane region" description="Helical" evidence="7">
    <location>
        <begin position="236"/>
        <end position="257"/>
    </location>
</feature>
<dbReference type="GO" id="GO:0009873">
    <property type="term" value="P:ethylene-activated signaling pathway"/>
    <property type="evidence" value="ECO:0007669"/>
    <property type="project" value="InterPro"/>
</dbReference>
<protein>
    <recommendedName>
        <fullName evidence="10">Ethylene-insensitive protein 2</fullName>
    </recommendedName>
</protein>
<evidence type="ECO:0000256" key="3">
    <source>
        <dbReference type="ARBA" id="ARBA00022692"/>
    </source>
</evidence>